<dbReference type="SUPFAM" id="SSF50729">
    <property type="entry name" value="PH domain-like"/>
    <property type="match status" value="1"/>
</dbReference>
<protein>
    <submittedName>
        <fullName evidence="3">PH domain protein</fullName>
    </submittedName>
</protein>
<dbReference type="EMBL" id="MVGC01000280">
    <property type="protein sequence ID" value="RJE20746.1"/>
    <property type="molecule type" value="Genomic_DNA"/>
</dbReference>
<dbReference type="PROSITE" id="PS50003">
    <property type="entry name" value="PH_DOMAIN"/>
    <property type="match status" value="2"/>
</dbReference>
<dbReference type="GO" id="GO:0005628">
    <property type="term" value="C:prospore membrane"/>
    <property type="evidence" value="ECO:0007669"/>
    <property type="project" value="TreeGrafter"/>
</dbReference>
<feature type="compositionally biased region" description="Low complexity" evidence="1">
    <location>
        <begin position="240"/>
        <end position="258"/>
    </location>
</feature>
<dbReference type="PANTHER" id="PTHR28076:SF1">
    <property type="entry name" value="PROSPORE MEMBRANE ADAPTER PROTEIN SPO71"/>
    <property type="match status" value="1"/>
</dbReference>
<sequence>MSASESANQHSNDQLETDPRSFFHEHHHGLEPESHTTHKLYHAPAPHLHMTSRRFFIGPIPEGWLQNHRKSWFKKRLSFKNYSSRTVSFAADPVIEHYRANPPDETEPLSPVPEQDLIFTDGTESDQPDNDHGNDQVSESDEAKAAPASKTLQTIAYPLNETDEVPQPQDSDGLQQTESNPKNSNNASVDTKRRASSSFFTANESALDGPDDGQPSTSKRGQQQANNDSQQTLNIPSVGEPSQESSAMSASEAESTQALLKSKSRPSPKTRRSDYTSNTLDEQEPQGDETSGNEGSDYGRQADRRFFSPLSNKVAKYNIDDNFMDKRRRMHARMVRTQDGIAANRPRRRKRQVGEIIKAEKMLVRVEATVQKVLPEDYNELDSLRMETMLVDKWREFLVVCRKVADENAPFSLQMYKTRVIPEGQNPAARTKPYYEIHLNRKETGVNLYSSLDKTLVLWRPCKIGTKIYIMRPKSAAHAIEWYTFIRQSLGWERPSSLPIGVPDLDVALIFKNPFAQLSNLTSKDDRGEGNGILSRAAAEEPYVAQAIIRGCLQMLENRPEWADVLRQWSDTERMGLAWKRYDRLEWVFGVNEKKMYGSMAMVKSHELELRPRQHYPTTVKHDSGNTEDEPPPVEGFLIRLTSQKGVHQRMNKMFFKRLYFFTQDHYLLFSRPSKALPPPPPKLAIEDSNIPSSQDILKKMPLSYDVDPYPLRNGEVTWLSSGNDQFVKGHDEEAYAQAQRNIHNLTQADGYIDLCRVKEVRQVQRGSSPADPNIGEGSDIEFNCEQRDTRRDDGATGQFDDDRTFEMLLDNNLVVRLLAYNEVTRDEWIRRLKALVNYWKARSMADAAELKGIRQRNLELLDIDENMESIIGQFARKWEVKKAEASPHLHNMCNLLGCRTIKMSGNLYRKPRRHSTFKHCNVILTAGKLLIFRSSLRSRNGVDLAHIHHELETSIDLENCYIYSGFLTDSDLLYANQTFDSNHPGLHALPRIYLSSDVYTSCDEDTAITFVIWQPRQKNYFRAQESDKQGETKQTLRHVSKLGVHGRVTVFRARSRVEKDRWVLSIAAEIDRIQETKKEDIRIVTP</sequence>
<feature type="region of interest" description="Disordered" evidence="1">
    <location>
        <begin position="162"/>
        <end position="301"/>
    </location>
</feature>
<proteinExistence type="predicted"/>
<dbReference type="OrthoDB" id="5579281at2759"/>
<organism evidence="3 4">
    <name type="scientific">Aspergillus sclerotialis</name>
    <dbReference type="NCBI Taxonomy" id="2070753"/>
    <lineage>
        <taxon>Eukaryota</taxon>
        <taxon>Fungi</taxon>
        <taxon>Dikarya</taxon>
        <taxon>Ascomycota</taxon>
        <taxon>Pezizomycotina</taxon>
        <taxon>Eurotiomycetes</taxon>
        <taxon>Eurotiomycetidae</taxon>
        <taxon>Eurotiales</taxon>
        <taxon>Aspergillaceae</taxon>
        <taxon>Aspergillus</taxon>
        <taxon>Aspergillus subgen. Polypaecilum</taxon>
    </lineage>
</organism>
<dbReference type="Pfam" id="PF15407">
    <property type="entry name" value="Spo7_2_N"/>
    <property type="match status" value="1"/>
</dbReference>
<feature type="compositionally biased region" description="Polar residues" evidence="1">
    <location>
        <begin position="168"/>
        <end position="189"/>
    </location>
</feature>
<dbReference type="STRING" id="2070753.A0A3A2ZCS9"/>
<accession>A0A3A2ZCS9</accession>
<dbReference type="InterPro" id="IPR001849">
    <property type="entry name" value="PH_domain"/>
</dbReference>
<dbReference type="SMART" id="SM00233">
    <property type="entry name" value="PH"/>
    <property type="match status" value="2"/>
</dbReference>
<feature type="domain" description="PH" evidence="2">
    <location>
        <begin position="901"/>
        <end position="1072"/>
    </location>
</feature>
<feature type="compositionally biased region" description="Polar residues" evidence="1">
    <location>
        <begin position="1"/>
        <end position="14"/>
    </location>
</feature>
<evidence type="ECO:0000259" key="2">
    <source>
        <dbReference type="PROSITE" id="PS50003"/>
    </source>
</evidence>
<reference evidence="4" key="1">
    <citation type="submission" date="2017-02" db="EMBL/GenBank/DDBJ databases">
        <authorList>
            <person name="Tafer H."/>
            <person name="Lopandic K."/>
        </authorList>
    </citation>
    <scope>NUCLEOTIDE SEQUENCE [LARGE SCALE GENOMIC DNA]</scope>
    <source>
        <strain evidence="4">CBS 366.77</strain>
    </source>
</reference>
<dbReference type="Proteomes" id="UP000266188">
    <property type="component" value="Unassembled WGS sequence"/>
</dbReference>
<feature type="domain" description="PH" evidence="2">
    <location>
        <begin position="631"/>
        <end position="838"/>
    </location>
</feature>
<name>A0A3A2ZCS9_9EURO</name>
<feature type="compositionally biased region" description="Polar residues" evidence="1">
    <location>
        <begin position="214"/>
        <end position="235"/>
    </location>
</feature>
<dbReference type="InterPro" id="IPR039486">
    <property type="entry name" value="Mug56/Spo71_PH"/>
</dbReference>
<feature type="region of interest" description="Disordered" evidence="1">
    <location>
        <begin position="1"/>
        <end position="37"/>
    </location>
</feature>
<comment type="caution">
    <text evidence="3">The sequence shown here is derived from an EMBL/GenBank/DDBJ whole genome shotgun (WGS) entry which is preliminary data.</text>
</comment>
<gene>
    <name evidence="3" type="ORF">PHISCL_06915</name>
</gene>
<dbReference type="PANTHER" id="PTHR28076">
    <property type="entry name" value="SPORULATION-SPECIFIC PROTEIN 71"/>
    <property type="match status" value="1"/>
</dbReference>
<dbReference type="InterPro" id="IPR040345">
    <property type="entry name" value="Mug56/Spo71"/>
</dbReference>
<dbReference type="Pfam" id="PF23207">
    <property type="entry name" value="PH_SPO71"/>
    <property type="match status" value="1"/>
</dbReference>
<dbReference type="AlphaFoldDB" id="A0A3A2ZCS9"/>
<dbReference type="Gene3D" id="2.30.29.30">
    <property type="entry name" value="Pleckstrin-homology domain (PH domain)/Phosphotyrosine-binding domain (PTB)"/>
    <property type="match status" value="1"/>
</dbReference>
<feature type="region of interest" description="Disordered" evidence="1">
    <location>
        <begin position="99"/>
        <end position="150"/>
    </location>
</feature>
<dbReference type="InterPro" id="IPR011993">
    <property type="entry name" value="PH-like_dom_sf"/>
</dbReference>
<dbReference type="Pfam" id="PF15404">
    <property type="entry name" value="PH_4"/>
    <property type="match status" value="1"/>
</dbReference>
<evidence type="ECO:0000313" key="3">
    <source>
        <dbReference type="EMBL" id="RJE20746.1"/>
    </source>
</evidence>
<evidence type="ECO:0000256" key="1">
    <source>
        <dbReference type="SAM" id="MobiDB-lite"/>
    </source>
</evidence>
<dbReference type="InterPro" id="IPR057379">
    <property type="entry name" value="PH_SPO71"/>
</dbReference>
<evidence type="ECO:0000313" key="4">
    <source>
        <dbReference type="Proteomes" id="UP000266188"/>
    </source>
</evidence>
<keyword evidence="4" id="KW-1185">Reference proteome</keyword>
<feature type="compositionally biased region" description="Basic and acidic residues" evidence="1">
    <location>
        <begin position="17"/>
        <end position="36"/>
    </location>
</feature>
<dbReference type="SMART" id="SM01316">
    <property type="entry name" value="Spo7_2_N"/>
    <property type="match status" value="1"/>
</dbReference>
<dbReference type="GO" id="GO:1902657">
    <property type="term" value="P:protein localization to prospore membrane"/>
    <property type="evidence" value="ECO:0007669"/>
    <property type="project" value="InterPro"/>
</dbReference>
<dbReference type="InterPro" id="IPR029217">
    <property type="entry name" value="Spo7_2_N"/>
</dbReference>